<geneLocation type="plasmid" evidence="1 2">
    <name>pCE3</name>
</geneLocation>
<organism evidence="1 2">
    <name type="scientific">Corynebacterium efficiens (strain DSM 44549 / YS-314 / AJ 12310 / JCM 11189 / NBRC 100395)</name>
    <dbReference type="NCBI Taxonomy" id="196164"/>
    <lineage>
        <taxon>Bacteria</taxon>
        <taxon>Bacillati</taxon>
        <taxon>Actinomycetota</taxon>
        <taxon>Actinomycetes</taxon>
        <taxon>Mycobacteriales</taxon>
        <taxon>Corynebacteriaceae</taxon>
        <taxon>Corynebacterium</taxon>
    </lineage>
</organism>
<dbReference type="AlphaFoldDB" id="Q8FLE1"/>
<keyword evidence="2" id="KW-1185">Reference proteome</keyword>
<protein>
    <submittedName>
        <fullName evidence="1">Putative difensin</fullName>
    </submittedName>
</protein>
<reference evidence="1 2" key="1">
    <citation type="submission" date="2002-05" db="EMBL/GenBank/DDBJ databases">
        <title>The entire sequence of plasmid maintained by Corynebacterium efficiens YS-314.</title>
        <authorList>
            <person name="Kawarabayasi Y."/>
            <person name="Yamazaki J."/>
            <person name="Hino Y."/>
            <person name="Kikuchi H."/>
        </authorList>
    </citation>
    <scope>NUCLEOTIDE SEQUENCE [LARGE SCALE GENOMIC DNA]</scope>
    <source>
        <strain evidence="2">DSM 44549 / YS-314 / AJ 12310 / JCM 11189 / NBRC 100395</strain>
        <plasmid evidence="2">Plasmid pCE3</plasmid>
    </source>
</reference>
<evidence type="ECO:0000313" key="1">
    <source>
        <dbReference type="EMBL" id="BAC19816.1"/>
    </source>
</evidence>
<dbReference type="KEGG" id="cef:CE3P041"/>
<name>Q8FLE1_COREF</name>
<accession>C8NKN1</accession>
<sequence>MWFISLIRGKSLTRRVLNTLTAQNPSGFSLGIRHPKGGCKFNCFHLREKKFFFHV</sequence>
<keyword evidence="1" id="KW-0614">Plasmid</keyword>
<dbReference type="HOGENOM" id="CLU_3024386_0_0_11"/>
<accession>Q8FLE1</accession>
<dbReference type="Proteomes" id="UP000001409">
    <property type="component" value="Plasmid pCE3"/>
</dbReference>
<dbReference type="EMBL" id="AP005226">
    <property type="protein sequence ID" value="BAC19816.1"/>
    <property type="molecule type" value="Genomic_DNA"/>
</dbReference>
<evidence type="ECO:0000313" key="2">
    <source>
        <dbReference type="Proteomes" id="UP000001409"/>
    </source>
</evidence>
<proteinExistence type="predicted"/>